<dbReference type="PROSITE" id="PS00675">
    <property type="entry name" value="SIGMA54_INTERACT_1"/>
    <property type="match status" value="1"/>
</dbReference>
<dbReference type="InterPro" id="IPR027417">
    <property type="entry name" value="P-loop_NTPase"/>
</dbReference>
<feature type="non-terminal residue" evidence="4">
    <location>
        <position position="1262"/>
    </location>
</feature>
<dbReference type="Pfam" id="PF24674">
    <property type="entry name" value="MACPF_SNTX"/>
    <property type="match status" value="1"/>
</dbReference>
<dbReference type="Proteomes" id="UP000258309">
    <property type="component" value="Unassembled WGS sequence"/>
</dbReference>
<dbReference type="InterPro" id="IPR025662">
    <property type="entry name" value="Sigma_54_int_dom_ATP-bd_1"/>
</dbReference>
<accession>A0A3E2GXC6</accession>
<sequence length="1262" mass="143564">MAANLTRRPALGQLASMGTLYDARIDSFLSASLFDSELPADAINTSTSKQNTVKLSYVDTFEEKFEKLGIATDLGASILADFISLQGSSHYLAERRDSNHMLQGALYITMRTVQEQLNFMCSELKTHLTSSIINANEATHIVTGIDWGVETIISIRKGLPEGENLDIVRDGFRNEVETFKLAIEQSNVCHSPSNDPLKSSMLEDVTAYSDILTDGGVLMQGLQEAYEFLSIVPLQLMDENSGKGKAVGFTLFPISMLQMFLPVEIPRSITTIPISIECLRSFIQLFDQFHTSQLELDEYRSYVSKNKLYLPDDHAQLIMDRVNAMRNANMNLQLRFKKTIYDVRQGNGSSEDLWQLLRNSMPEELSPQQISAIMEGDRDRLDFINIGVEKGATYIGYNGLDFKTALSEREETDAYAYFFNKASKIDKKSWVENQKLLLELLNDKNEKKFVAIIDCDALGISLEQSRIGHFQNQQEISGDLLQQRQYLAETCFARYDPKSLETSDVKKPVKRRFVKIPCPDYHCNSTEIQDWVCFKCQTPIEYGFSDRYIYCDCGRSLYTNYDFKCKGGQHGPGFERYPRRKLLSLLDKLGSCDNLNILILGETGVGKSTFINAFVNYLNFDTLDDAMKVETLNYVIPCSFSTQIMDRSKPDNKIQQIEVKVGATRDDEHDGSKGQSATQQTTVYPITIGTSTIRLIDTPGIGDTRGLEYDRKNMADILATLSSYDEMHGILILLKSNNARLTVQFLYCVKELLTHLHRNAAANMVFGFTNTRISNYTPGDTFKPLEVLLNSHPDVGLGLTTHTTYCFDSESFRYLAAKKNSIFMDNEEDFRRSWNHSREEAHRLMNHFRSRPPHNVSSTISLNGTRELICELTKPMADISQLIRTNIAVCQDQMDELKNKTMSRDKLLQRLHMQKVQLKAELLDRPRTVCSHKDCTEVRDDGNEDNKVVTIYKAHCHPKCYLSDVAVDQMAHPKLIHCAAFSGSNFCTSCNHHWQEHLHVLYELHEHATTVINKEIEKQLKLNADEVTLKKTAIKEAEGMIEKYRKEHDQIQEAAAEFGLFLKKYSITPYNDATLAYLDFLIQDEEAKVNAGGSSKRLQGLRQDREKHKALIKVLEENMAHDANCKPLTEDGVDQAVRRLYGLPHFENNLKALKTSITAAHRGTYRERPYRIKNHSSSSYNTNYMAASYTSRSSRQQYTRIGSQLPPKSSALRREVDPVSQQALGRETLPYIPDRSKDYDNVPKSKSVWRIPLSSWMGGRFK</sequence>
<name>A0A3E2GXC6_SCYLI</name>
<dbReference type="Pfam" id="PF24676">
    <property type="entry name" value="DUF7656"/>
    <property type="match status" value="1"/>
</dbReference>
<feature type="non-terminal residue" evidence="4">
    <location>
        <position position="1"/>
    </location>
</feature>
<evidence type="ECO:0000259" key="2">
    <source>
        <dbReference type="Pfam" id="PF24676"/>
    </source>
</evidence>
<evidence type="ECO:0000313" key="5">
    <source>
        <dbReference type="Proteomes" id="UP000258309"/>
    </source>
</evidence>
<dbReference type="InterPro" id="IPR056072">
    <property type="entry name" value="SNTX_MACPF/CDC-like_dom"/>
</dbReference>
<dbReference type="EMBL" id="NCSJ02000303">
    <property type="protein sequence ID" value="RFU25805.1"/>
    <property type="molecule type" value="Genomic_DNA"/>
</dbReference>
<gene>
    <name evidence="4" type="ORF">B7463_g10532</name>
</gene>
<dbReference type="CDD" id="cd00882">
    <property type="entry name" value="Ras_like_GTPase"/>
    <property type="match status" value="1"/>
</dbReference>
<dbReference type="PANTHER" id="PTHR32046">
    <property type="entry name" value="G DOMAIN-CONTAINING PROTEIN"/>
    <property type="match status" value="1"/>
</dbReference>
<organism evidence="4 5">
    <name type="scientific">Scytalidium lignicola</name>
    <name type="common">Hyphomycete</name>
    <dbReference type="NCBI Taxonomy" id="5539"/>
    <lineage>
        <taxon>Eukaryota</taxon>
        <taxon>Fungi</taxon>
        <taxon>Dikarya</taxon>
        <taxon>Ascomycota</taxon>
        <taxon>Pezizomycotina</taxon>
        <taxon>Leotiomycetes</taxon>
        <taxon>Leotiomycetes incertae sedis</taxon>
        <taxon>Scytalidium</taxon>
    </lineage>
</organism>
<dbReference type="InterPro" id="IPR058519">
    <property type="entry name" value="DUF8206"/>
</dbReference>
<dbReference type="Gene3D" id="3.40.50.300">
    <property type="entry name" value="P-loop containing nucleotide triphosphate hydrolases"/>
    <property type="match status" value="1"/>
</dbReference>
<feature type="domain" description="SNTX MACPF/CDC-like" evidence="1">
    <location>
        <begin position="7"/>
        <end position="258"/>
    </location>
</feature>
<evidence type="ECO:0000259" key="3">
    <source>
        <dbReference type="Pfam" id="PF26633"/>
    </source>
</evidence>
<dbReference type="OrthoDB" id="8954335at2759"/>
<feature type="domain" description="DUF8206" evidence="3">
    <location>
        <begin position="923"/>
        <end position="1003"/>
    </location>
</feature>
<feature type="domain" description="DUF7656" evidence="2">
    <location>
        <begin position="388"/>
        <end position="485"/>
    </location>
</feature>
<dbReference type="AlphaFoldDB" id="A0A3E2GXC6"/>
<dbReference type="PANTHER" id="PTHR32046:SF11">
    <property type="entry name" value="IMMUNE-ASSOCIATED NUCLEOTIDE-BINDING PROTEIN 10-LIKE"/>
    <property type="match status" value="1"/>
</dbReference>
<comment type="caution">
    <text evidence="4">The sequence shown here is derived from an EMBL/GenBank/DDBJ whole genome shotgun (WGS) entry which is preliminary data.</text>
</comment>
<reference evidence="4 5" key="1">
    <citation type="submission" date="2018-05" db="EMBL/GenBank/DDBJ databases">
        <title>Draft genome sequence of Scytalidium lignicola DSM 105466, a ubiquitous saprotrophic fungus.</title>
        <authorList>
            <person name="Buettner E."/>
            <person name="Gebauer A.M."/>
            <person name="Hofrichter M."/>
            <person name="Liers C."/>
            <person name="Kellner H."/>
        </authorList>
    </citation>
    <scope>NUCLEOTIDE SEQUENCE [LARGE SCALE GENOMIC DNA]</scope>
    <source>
        <strain evidence="4 5">DSM 105466</strain>
    </source>
</reference>
<dbReference type="Pfam" id="PF26633">
    <property type="entry name" value="DUF8206"/>
    <property type="match status" value="1"/>
</dbReference>
<proteinExistence type="predicted"/>
<keyword evidence="5" id="KW-1185">Reference proteome</keyword>
<dbReference type="STRING" id="5539.A0A3E2GXC6"/>
<dbReference type="SUPFAM" id="SSF52540">
    <property type="entry name" value="P-loop containing nucleoside triphosphate hydrolases"/>
    <property type="match status" value="1"/>
</dbReference>
<dbReference type="InterPro" id="IPR056073">
    <property type="entry name" value="DUF7656"/>
</dbReference>
<dbReference type="OMA" id="HMHIYYD"/>
<evidence type="ECO:0000259" key="1">
    <source>
        <dbReference type="Pfam" id="PF24674"/>
    </source>
</evidence>
<evidence type="ECO:0000313" key="4">
    <source>
        <dbReference type="EMBL" id="RFU25805.1"/>
    </source>
</evidence>
<protein>
    <submittedName>
        <fullName evidence="4">Uncharacterized protein</fullName>
    </submittedName>
</protein>